<evidence type="ECO:0000313" key="1">
    <source>
        <dbReference type="EMBL" id="HIT49688.1"/>
    </source>
</evidence>
<evidence type="ECO:0000313" key="2">
    <source>
        <dbReference type="Proteomes" id="UP000886758"/>
    </source>
</evidence>
<comment type="caution">
    <text evidence="1">The sequence shown here is derived from an EMBL/GenBank/DDBJ whole genome shotgun (WGS) entry which is preliminary data.</text>
</comment>
<proteinExistence type="predicted"/>
<organism evidence="1 2">
    <name type="scientific">Candidatus Pelethenecus faecipullorum</name>
    <dbReference type="NCBI Taxonomy" id="2840900"/>
    <lineage>
        <taxon>Bacteria</taxon>
        <taxon>Bacillati</taxon>
        <taxon>Mycoplasmatota</taxon>
        <taxon>Mollicutes</taxon>
        <taxon>Candidatus Pelethenecus</taxon>
    </lineage>
</organism>
<dbReference type="Proteomes" id="UP000886758">
    <property type="component" value="Unassembled WGS sequence"/>
</dbReference>
<gene>
    <name evidence="1" type="ORF">IAD46_01545</name>
</gene>
<accession>A0A9D1GQP6</accession>
<dbReference type="AlphaFoldDB" id="A0A9D1GQP6"/>
<dbReference type="EMBL" id="DVLF01000049">
    <property type="protein sequence ID" value="HIT49688.1"/>
    <property type="molecule type" value="Genomic_DNA"/>
</dbReference>
<reference evidence="1" key="2">
    <citation type="journal article" date="2021" name="PeerJ">
        <title>Extensive microbial diversity within the chicken gut microbiome revealed by metagenomics and culture.</title>
        <authorList>
            <person name="Gilroy R."/>
            <person name="Ravi A."/>
            <person name="Getino M."/>
            <person name="Pursley I."/>
            <person name="Horton D.L."/>
            <person name="Alikhan N.F."/>
            <person name="Baker D."/>
            <person name="Gharbi K."/>
            <person name="Hall N."/>
            <person name="Watson M."/>
            <person name="Adriaenssens E.M."/>
            <person name="Foster-Nyarko E."/>
            <person name="Jarju S."/>
            <person name="Secka A."/>
            <person name="Antonio M."/>
            <person name="Oren A."/>
            <person name="Chaudhuri R.R."/>
            <person name="La Ragione R."/>
            <person name="Hildebrand F."/>
            <person name="Pallen M.J."/>
        </authorList>
    </citation>
    <scope>NUCLEOTIDE SEQUENCE</scope>
    <source>
        <strain evidence="1">ChiW17-6978</strain>
    </source>
</reference>
<name>A0A9D1GQP6_9MOLU</name>
<sequence>MLCKIKKICLIGAMIYFVLIAVCCSKKGEKDSIYYMDVIDLTSNVTYDYQNPNYGIISLHTASSYIYKLNGKETYEIVSDFNTIPINLIVDGKIKEKLSIKMIEGITIQVSYKYIGRVDNYDDAIVNFYVLQDGMLVFEDNREGLYYSSVQQINYIKLKEKIMEF</sequence>
<protein>
    <submittedName>
        <fullName evidence="1">Uncharacterized protein</fullName>
    </submittedName>
</protein>
<reference evidence="1" key="1">
    <citation type="submission" date="2020-10" db="EMBL/GenBank/DDBJ databases">
        <authorList>
            <person name="Gilroy R."/>
        </authorList>
    </citation>
    <scope>NUCLEOTIDE SEQUENCE</scope>
    <source>
        <strain evidence="1">ChiW17-6978</strain>
    </source>
</reference>